<comment type="caution">
    <text evidence="9">The sequence shown here is derived from an EMBL/GenBank/DDBJ whole genome shotgun (WGS) entry which is preliminary data.</text>
</comment>
<reference evidence="9 10" key="1">
    <citation type="submission" date="2019-03" db="EMBL/GenBank/DDBJ databases">
        <title>San Antonio Military Medical Center submission to MRSN (WRAIR), pending publication.</title>
        <authorList>
            <person name="Blyth D.M."/>
            <person name="Mccarthy S.L."/>
            <person name="Schall S.E."/>
            <person name="Stam J.A."/>
            <person name="Ong A.C."/>
            <person name="Mcgann P.T."/>
        </authorList>
    </citation>
    <scope>NUCLEOTIDE SEQUENCE [LARGE SCALE GENOMIC DNA]</scope>
    <source>
        <strain evidence="9 10">MRSN571793</strain>
    </source>
</reference>
<evidence type="ECO:0000256" key="4">
    <source>
        <dbReference type="ARBA" id="ARBA00022692"/>
    </source>
</evidence>
<dbReference type="SUPFAM" id="SSF49464">
    <property type="entry name" value="Carboxypeptidase regulatory domain-like"/>
    <property type="match status" value="1"/>
</dbReference>
<dbReference type="InterPro" id="IPR012910">
    <property type="entry name" value="Plug_dom"/>
</dbReference>
<keyword evidence="5 7" id="KW-0472">Membrane</keyword>
<evidence type="ECO:0000256" key="3">
    <source>
        <dbReference type="ARBA" id="ARBA00022452"/>
    </source>
</evidence>
<dbReference type="InterPro" id="IPR036942">
    <property type="entry name" value="Beta-barrel_TonB_sf"/>
</dbReference>
<dbReference type="InterPro" id="IPR023996">
    <property type="entry name" value="TonB-dep_OMP_SusC/RagA"/>
</dbReference>
<keyword evidence="4 7" id="KW-0812">Transmembrane</keyword>
<comment type="similarity">
    <text evidence="7">Belongs to the TonB-dependent receptor family.</text>
</comment>
<keyword evidence="3 7" id="KW-1134">Transmembrane beta strand</keyword>
<keyword evidence="6 7" id="KW-0998">Cell outer membrane</keyword>
<dbReference type="NCBIfam" id="TIGR04057">
    <property type="entry name" value="SusC_RagA_signa"/>
    <property type="match status" value="1"/>
</dbReference>
<evidence type="ECO:0000256" key="1">
    <source>
        <dbReference type="ARBA" id="ARBA00004571"/>
    </source>
</evidence>
<dbReference type="STRING" id="1121485.GCA_000426485_02853"/>
<dbReference type="NCBIfam" id="TIGR04056">
    <property type="entry name" value="OMP_RagA_SusC"/>
    <property type="match status" value="1"/>
</dbReference>
<dbReference type="Pfam" id="PF13715">
    <property type="entry name" value="CarbopepD_reg_2"/>
    <property type="match status" value="1"/>
</dbReference>
<protein>
    <submittedName>
        <fullName evidence="9">SusC/RagA family TonB-linked outer membrane protein</fullName>
    </submittedName>
</protein>
<dbReference type="InterPro" id="IPR037066">
    <property type="entry name" value="Plug_dom_sf"/>
</dbReference>
<evidence type="ECO:0000256" key="5">
    <source>
        <dbReference type="ARBA" id="ARBA00023136"/>
    </source>
</evidence>
<gene>
    <name evidence="9" type="ORF">E2605_08295</name>
</gene>
<dbReference type="InterPro" id="IPR039426">
    <property type="entry name" value="TonB-dep_rcpt-like"/>
</dbReference>
<name>A0A4Y8L2D1_9BACT</name>
<comment type="subcellular location">
    <subcellularLocation>
        <location evidence="1 7">Cell outer membrane</location>
        <topology evidence="1 7">Multi-pass membrane protein</topology>
    </subcellularLocation>
</comment>
<dbReference type="InterPro" id="IPR008969">
    <property type="entry name" value="CarboxyPept-like_regulatory"/>
</dbReference>
<dbReference type="GO" id="GO:0009279">
    <property type="term" value="C:cell outer membrane"/>
    <property type="evidence" value="ECO:0007669"/>
    <property type="project" value="UniProtKB-SubCell"/>
</dbReference>
<sequence>MLENSISMKRMLNYLRIVLLFLAVSLHTVEAQNVGTGGISIQGNVTDTDGNLMPGVFISLKSGSKVLGGTATDNNGKYSVVAQSESDSIVFSFIGYQSQSLVIGKKRVFNIKMNDTSSNLGEVVVTGYQTISRERATGSFAKVTSETLSKQRLSNLSTLLDGQVAGFTNGLLRGTTSMHGATSPLYVVDGFPIENVRFDGSTGKSLEGLPDLNMEDIESITVLKDAAATSIYGARAANGVVVIVTKKASRGKTQVSFSSTFTVSPYSYYKKGLTNSADIIDIEKEWAASNSSLQGANAAQYAQQMLKDNIYPTQGISSILNYYAGNISDSELQSRLNTLSQQGYSYYDDLKKYTKRNPFYQQYNLSIGKTSDTNIFRASVTYRNNKQEDLYTDDQSVGINISNSLDITKWLKLDLGTYNYYQDQNMQTYKASSPGYKYLPYDVLKNADGINYTSLASSRMTRYKIQEIENHGLYNMDITPLDEIGRNLGKTKSFQNRTYARLNIKLTDWLNVSSMFQYEYGSDRYSKLSAKDSYSVRDKVNSFATEGDNGTEFNIPYGNIYNTVNYYSKAYTSRQQIDINKTFNEKHVLTALVGNEIRENKTEFSNNTLYNYDPDILTYTLIDAAKMAGAYFTPIWGGRLTTSDVASSSEVTNRFVSFYGNAGYTYDEKYMLTGSLRWDRSNLWGTASKYQNKPIWSTGLAWNLEKESFMTLPWVDRLKLRISYGIAGNIAKDAAPYMVAYYTPNTTVGGTQGTISTRPNPSLSWEKTTTTNIATDFALFGNRLNGTIEYYNKSGKDLLANVTGNPTEGYGYSTYKINNGEMNNRGVEITLSGEIIRTKDFGFSSTFVYGYNKNKVTYVNVEAPVYYLQLDYPKEYPRIGNPYQAIYAYKWAGLSSDGLPQVYNEEGEAVSSIPSDLEAIHYAGTTVPVHSGSFSSSFRYKNFDLSFMLIYEAGHKMRNTFLPALNSDWSSSARAYITSIAATNKKITNRWRNPGDEAHTDIPRIIFAESPNYSSSLYTIYANADINVISASNVRLSNIALSYSIPSEICTKAFLRNARVQFNIENLMTIAESSEAKYLLGGYNSPNYVLGLYLNF</sequence>
<keyword evidence="10" id="KW-1185">Reference proteome</keyword>
<dbReference type="OrthoDB" id="9768177at2"/>
<evidence type="ECO:0000256" key="2">
    <source>
        <dbReference type="ARBA" id="ARBA00022448"/>
    </source>
</evidence>
<keyword evidence="2 7" id="KW-0813">Transport</keyword>
<dbReference type="Gene3D" id="2.40.170.20">
    <property type="entry name" value="TonB-dependent receptor, beta-barrel domain"/>
    <property type="match status" value="1"/>
</dbReference>
<accession>A0A4Y8L2D1</accession>
<dbReference type="SUPFAM" id="SSF56935">
    <property type="entry name" value="Porins"/>
    <property type="match status" value="1"/>
</dbReference>
<organism evidence="9 10">
    <name type="scientific">Dysgonomonas capnocytophagoides</name>
    <dbReference type="NCBI Taxonomy" id="45254"/>
    <lineage>
        <taxon>Bacteria</taxon>
        <taxon>Pseudomonadati</taxon>
        <taxon>Bacteroidota</taxon>
        <taxon>Bacteroidia</taxon>
        <taxon>Bacteroidales</taxon>
        <taxon>Dysgonomonadaceae</taxon>
        <taxon>Dysgonomonas</taxon>
    </lineage>
</organism>
<feature type="domain" description="TonB-dependent receptor plug" evidence="8">
    <location>
        <begin position="135"/>
        <end position="240"/>
    </location>
</feature>
<evidence type="ECO:0000259" key="8">
    <source>
        <dbReference type="Pfam" id="PF07715"/>
    </source>
</evidence>
<dbReference type="PROSITE" id="PS52016">
    <property type="entry name" value="TONB_DEPENDENT_REC_3"/>
    <property type="match status" value="1"/>
</dbReference>
<dbReference type="AlphaFoldDB" id="A0A4Y8L2D1"/>
<evidence type="ECO:0000313" key="10">
    <source>
        <dbReference type="Proteomes" id="UP000297861"/>
    </source>
</evidence>
<evidence type="ECO:0000256" key="7">
    <source>
        <dbReference type="PROSITE-ProRule" id="PRU01360"/>
    </source>
</evidence>
<dbReference type="Gene3D" id="2.60.40.1120">
    <property type="entry name" value="Carboxypeptidase-like, regulatory domain"/>
    <property type="match status" value="1"/>
</dbReference>
<dbReference type="InterPro" id="IPR023997">
    <property type="entry name" value="TonB-dep_OMP_SusC/RagA_CS"/>
</dbReference>
<proteinExistence type="inferred from homology"/>
<dbReference type="Proteomes" id="UP000297861">
    <property type="component" value="Unassembled WGS sequence"/>
</dbReference>
<dbReference type="EMBL" id="SOML01000004">
    <property type="protein sequence ID" value="TFD96809.1"/>
    <property type="molecule type" value="Genomic_DNA"/>
</dbReference>
<evidence type="ECO:0000256" key="6">
    <source>
        <dbReference type="ARBA" id="ARBA00023237"/>
    </source>
</evidence>
<evidence type="ECO:0000313" key="9">
    <source>
        <dbReference type="EMBL" id="TFD96809.1"/>
    </source>
</evidence>
<dbReference type="Pfam" id="PF07715">
    <property type="entry name" value="Plug"/>
    <property type="match status" value="1"/>
</dbReference>
<dbReference type="Gene3D" id="2.170.130.10">
    <property type="entry name" value="TonB-dependent receptor, plug domain"/>
    <property type="match status" value="1"/>
</dbReference>